<organism evidence="4 5">
    <name type="scientific">Dactylonectria macrodidyma</name>
    <dbReference type="NCBI Taxonomy" id="307937"/>
    <lineage>
        <taxon>Eukaryota</taxon>
        <taxon>Fungi</taxon>
        <taxon>Dikarya</taxon>
        <taxon>Ascomycota</taxon>
        <taxon>Pezizomycotina</taxon>
        <taxon>Sordariomycetes</taxon>
        <taxon>Hypocreomycetidae</taxon>
        <taxon>Hypocreales</taxon>
        <taxon>Nectriaceae</taxon>
        <taxon>Dactylonectria</taxon>
    </lineage>
</organism>
<dbReference type="SUPFAM" id="SSF48403">
    <property type="entry name" value="Ankyrin repeat"/>
    <property type="match status" value="1"/>
</dbReference>
<evidence type="ECO:0008006" key="6">
    <source>
        <dbReference type="Google" id="ProtNLM"/>
    </source>
</evidence>
<evidence type="ECO:0000313" key="5">
    <source>
        <dbReference type="Proteomes" id="UP000738349"/>
    </source>
</evidence>
<dbReference type="Gene3D" id="1.25.40.20">
    <property type="entry name" value="Ankyrin repeat-containing domain"/>
    <property type="match status" value="1"/>
</dbReference>
<name>A0A9P9JMS4_9HYPO</name>
<evidence type="ECO:0000256" key="1">
    <source>
        <dbReference type="ARBA" id="ARBA00022737"/>
    </source>
</evidence>
<gene>
    <name evidence="4" type="ORF">EDB81DRAFT_634060</name>
</gene>
<feature type="repeat" description="ANK" evidence="3">
    <location>
        <begin position="22"/>
        <end position="46"/>
    </location>
</feature>
<keyword evidence="2 3" id="KW-0040">ANK repeat</keyword>
<dbReference type="AlphaFoldDB" id="A0A9P9JMS4"/>
<dbReference type="InterPro" id="IPR036770">
    <property type="entry name" value="Ankyrin_rpt-contain_sf"/>
</dbReference>
<dbReference type="PROSITE" id="PS50088">
    <property type="entry name" value="ANK_REPEAT"/>
    <property type="match status" value="1"/>
</dbReference>
<reference evidence="4" key="1">
    <citation type="journal article" date="2021" name="Nat. Commun.">
        <title>Genetic determinants of endophytism in the Arabidopsis root mycobiome.</title>
        <authorList>
            <person name="Mesny F."/>
            <person name="Miyauchi S."/>
            <person name="Thiergart T."/>
            <person name="Pickel B."/>
            <person name="Atanasova L."/>
            <person name="Karlsson M."/>
            <person name="Huettel B."/>
            <person name="Barry K.W."/>
            <person name="Haridas S."/>
            <person name="Chen C."/>
            <person name="Bauer D."/>
            <person name="Andreopoulos W."/>
            <person name="Pangilinan J."/>
            <person name="LaButti K."/>
            <person name="Riley R."/>
            <person name="Lipzen A."/>
            <person name="Clum A."/>
            <person name="Drula E."/>
            <person name="Henrissat B."/>
            <person name="Kohler A."/>
            <person name="Grigoriev I.V."/>
            <person name="Martin F.M."/>
            <person name="Hacquard S."/>
        </authorList>
    </citation>
    <scope>NUCLEOTIDE SEQUENCE</scope>
    <source>
        <strain evidence="4">MPI-CAGE-AT-0147</strain>
    </source>
</reference>
<keyword evidence="1" id="KW-0677">Repeat</keyword>
<dbReference type="EMBL" id="JAGMUV010000001">
    <property type="protein sequence ID" value="KAH7175975.1"/>
    <property type="molecule type" value="Genomic_DNA"/>
</dbReference>
<dbReference type="Proteomes" id="UP000738349">
    <property type="component" value="Unassembled WGS sequence"/>
</dbReference>
<evidence type="ECO:0000256" key="2">
    <source>
        <dbReference type="ARBA" id="ARBA00023043"/>
    </source>
</evidence>
<sequence>MQAQARLLGGQRGSIARNLAPHGRTPLSYAVGMGHETIVKLLLDTGNVDIDWKDRWSRTSLSYAAEIGHEAMVKLLLDTGNVDVNSKVTEQRKRGCVCVCI</sequence>
<dbReference type="PROSITE" id="PS50297">
    <property type="entry name" value="ANK_REP_REGION"/>
    <property type="match status" value="1"/>
</dbReference>
<dbReference type="Pfam" id="PF12796">
    <property type="entry name" value="Ank_2"/>
    <property type="match status" value="1"/>
</dbReference>
<accession>A0A9P9JMS4</accession>
<comment type="caution">
    <text evidence="4">The sequence shown here is derived from an EMBL/GenBank/DDBJ whole genome shotgun (WGS) entry which is preliminary data.</text>
</comment>
<keyword evidence="5" id="KW-1185">Reference proteome</keyword>
<dbReference type="PANTHER" id="PTHR24198:SF165">
    <property type="entry name" value="ANKYRIN REPEAT-CONTAINING PROTEIN-RELATED"/>
    <property type="match status" value="1"/>
</dbReference>
<evidence type="ECO:0000313" key="4">
    <source>
        <dbReference type="EMBL" id="KAH7175975.1"/>
    </source>
</evidence>
<dbReference type="SMART" id="SM00248">
    <property type="entry name" value="ANK"/>
    <property type="match status" value="2"/>
</dbReference>
<proteinExistence type="predicted"/>
<protein>
    <recommendedName>
        <fullName evidence="6">Ankyrin</fullName>
    </recommendedName>
</protein>
<dbReference type="PANTHER" id="PTHR24198">
    <property type="entry name" value="ANKYRIN REPEAT AND PROTEIN KINASE DOMAIN-CONTAINING PROTEIN"/>
    <property type="match status" value="1"/>
</dbReference>
<evidence type="ECO:0000256" key="3">
    <source>
        <dbReference type="PROSITE-ProRule" id="PRU00023"/>
    </source>
</evidence>
<dbReference type="InterPro" id="IPR002110">
    <property type="entry name" value="Ankyrin_rpt"/>
</dbReference>
<dbReference type="OrthoDB" id="426293at2759"/>